<dbReference type="PANTHER" id="PTHR46635">
    <property type="entry name" value="GLYCOSYL TRANSFERASE FAMILY 1 PROTEIN"/>
    <property type="match status" value="1"/>
</dbReference>
<evidence type="ECO:0000256" key="1">
    <source>
        <dbReference type="SAM" id="Phobius"/>
    </source>
</evidence>
<dbReference type="Gene3D" id="3.40.50.2000">
    <property type="entry name" value="Glycogen Phosphorylase B"/>
    <property type="match status" value="1"/>
</dbReference>
<sequence>MKLVRFLTSVQVYSLADGPGHFVWRNLGYTVTILQTDEACATINPRARVLQEPFKSLPLIWTINDRTLATWLRQHNLTGAIELVNDWKRIFNRANVVVFPNFVFLDSLLPPLIFLLILLLICLGSFTEVGPDSVAGPPSFPQMIYSTFDAGNYYVLPGSPTEAWEADRLNKENLRSQMGYGPDDFVIAIVGSQYLYRGLWLDHAFVLQALRPVFEDFPLDENSKSHFKIVILSGDSSSNYSTVIETLALKLRYPKGVIENIQIDEQTEGILSVVDVVIYGSFLEEQSFPENLLKSVCFGKPIIAPDLSMIKK</sequence>
<gene>
    <name evidence="2" type="ORF">RJ641_013119</name>
</gene>
<comment type="caution">
    <text evidence="2">The sequence shown here is derived from an EMBL/GenBank/DDBJ whole genome shotgun (WGS) entry which is preliminary data.</text>
</comment>
<dbReference type="SUPFAM" id="SSF53756">
    <property type="entry name" value="UDP-Glycosyltransferase/glycogen phosphorylase"/>
    <property type="match status" value="1"/>
</dbReference>
<dbReference type="AlphaFoldDB" id="A0AAN8W3U5"/>
<organism evidence="2 3">
    <name type="scientific">Dillenia turbinata</name>
    <dbReference type="NCBI Taxonomy" id="194707"/>
    <lineage>
        <taxon>Eukaryota</taxon>
        <taxon>Viridiplantae</taxon>
        <taxon>Streptophyta</taxon>
        <taxon>Embryophyta</taxon>
        <taxon>Tracheophyta</taxon>
        <taxon>Spermatophyta</taxon>
        <taxon>Magnoliopsida</taxon>
        <taxon>eudicotyledons</taxon>
        <taxon>Gunneridae</taxon>
        <taxon>Pentapetalae</taxon>
        <taxon>Dilleniales</taxon>
        <taxon>Dilleniaceae</taxon>
        <taxon>Dillenia</taxon>
    </lineage>
</organism>
<dbReference type="PANTHER" id="PTHR46635:SF1">
    <property type="entry name" value="GLYCOSYL TRANSFERASE FAMILY 1 PROTEIN"/>
    <property type="match status" value="1"/>
</dbReference>
<dbReference type="Proteomes" id="UP001370490">
    <property type="component" value="Unassembled WGS sequence"/>
</dbReference>
<keyword evidence="1" id="KW-0472">Membrane</keyword>
<keyword evidence="3" id="KW-1185">Reference proteome</keyword>
<protein>
    <recommendedName>
        <fullName evidence="4">Glycosyl transferase family 1 domain-containing protein</fullName>
    </recommendedName>
</protein>
<proteinExistence type="predicted"/>
<evidence type="ECO:0000313" key="2">
    <source>
        <dbReference type="EMBL" id="KAK6945575.1"/>
    </source>
</evidence>
<evidence type="ECO:0008006" key="4">
    <source>
        <dbReference type="Google" id="ProtNLM"/>
    </source>
</evidence>
<keyword evidence="1" id="KW-1133">Transmembrane helix</keyword>
<accession>A0AAN8W3U5</accession>
<evidence type="ECO:0000313" key="3">
    <source>
        <dbReference type="Proteomes" id="UP001370490"/>
    </source>
</evidence>
<reference evidence="2 3" key="1">
    <citation type="submission" date="2023-12" db="EMBL/GenBank/DDBJ databases">
        <title>A high-quality genome assembly for Dillenia turbinata (Dilleniales).</title>
        <authorList>
            <person name="Chanderbali A."/>
        </authorList>
    </citation>
    <scope>NUCLEOTIDE SEQUENCE [LARGE SCALE GENOMIC DNA]</scope>
    <source>
        <strain evidence="2">LSX21</strain>
        <tissue evidence="2">Leaf</tissue>
    </source>
</reference>
<keyword evidence="1" id="KW-0812">Transmembrane</keyword>
<name>A0AAN8W3U5_9MAGN</name>
<feature type="transmembrane region" description="Helical" evidence="1">
    <location>
        <begin position="96"/>
        <end position="121"/>
    </location>
</feature>
<dbReference type="EMBL" id="JBAMMX010000002">
    <property type="protein sequence ID" value="KAK6945575.1"/>
    <property type="molecule type" value="Genomic_DNA"/>
</dbReference>